<feature type="domain" description="Metallo-beta-lactamase" evidence="1">
    <location>
        <begin position="22"/>
        <end position="231"/>
    </location>
</feature>
<proteinExistence type="predicted"/>
<gene>
    <name evidence="2" type="ORF">SAMN05444955_11781</name>
</gene>
<reference evidence="2 3" key="1">
    <citation type="submission" date="2016-10" db="EMBL/GenBank/DDBJ databases">
        <authorList>
            <person name="de Groot N.N."/>
        </authorList>
    </citation>
    <scope>NUCLEOTIDE SEQUENCE [LARGE SCALE GENOMIC DNA]</scope>
    <source>
        <strain evidence="2 3">DSM 46701</strain>
    </source>
</reference>
<dbReference type="SUPFAM" id="SSF56281">
    <property type="entry name" value="Metallo-hydrolase/oxidoreductase"/>
    <property type="match status" value="1"/>
</dbReference>
<protein>
    <submittedName>
        <fullName evidence="2">Glyoxylase, beta-lactamase superfamily II</fullName>
    </submittedName>
</protein>
<name>A0A1H8IGV7_9BACL</name>
<dbReference type="CDD" id="cd07721">
    <property type="entry name" value="yflN-like_MBL-fold"/>
    <property type="match status" value="1"/>
</dbReference>
<dbReference type="InterPro" id="IPR001279">
    <property type="entry name" value="Metallo-B-lactamas"/>
</dbReference>
<dbReference type="Pfam" id="PF00753">
    <property type="entry name" value="Lactamase_B"/>
    <property type="match status" value="1"/>
</dbReference>
<evidence type="ECO:0000313" key="3">
    <source>
        <dbReference type="Proteomes" id="UP000199695"/>
    </source>
</evidence>
<dbReference type="InterPro" id="IPR036866">
    <property type="entry name" value="RibonucZ/Hydroxyglut_hydro"/>
</dbReference>
<keyword evidence="3" id="KW-1185">Reference proteome</keyword>
<dbReference type="Gene3D" id="3.60.15.10">
    <property type="entry name" value="Ribonuclease Z/Hydroxyacylglutathione hydrolase-like"/>
    <property type="match status" value="1"/>
</dbReference>
<dbReference type="STRING" id="1173111.SAMN05444955_11781"/>
<dbReference type="AlphaFoldDB" id="A0A1H8IGV7"/>
<dbReference type="SMART" id="SM00849">
    <property type="entry name" value="Lactamase_B"/>
    <property type="match status" value="1"/>
</dbReference>
<dbReference type="InterPro" id="IPR050855">
    <property type="entry name" value="NDM-1-like"/>
</dbReference>
<dbReference type="PANTHER" id="PTHR42951:SF15">
    <property type="entry name" value="METALLO-BETA-LACTAMASE SUPERFAMILY PROTEIN"/>
    <property type="match status" value="1"/>
</dbReference>
<dbReference type="OrthoDB" id="9802248at2"/>
<evidence type="ECO:0000259" key="1">
    <source>
        <dbReference type="SMART" id="SM00849"/>
    </source>
</evidence>
<sequence length="256" mass="28816">MRIANGVEMLEIQANIMGKLDYIHPVFIWDENEAILVDTGFPGQLAKFREAVGKAGIDFDQLSKIVITHQDLDHIGSLPDLVSELPHQVEVLSHPLEQPYIQGEQRLLKLSPEAVTQAIESLPEDVPEEWRKAFQAVLENPPHAKVDQTVTDGDELPYCGGIIIIHTPGHTPGHINLYHKQSKTLIAGDALAVEEGRLVGPDPRYTLDMNLAVKSLKKLTRYDIETVICYHGGLYQKNTNRRIEELSEGYKMYRHD</sequence>
<accession>A0A1H8IGV7</accession>
<dbReference type="PANTHER" id="PTHR42951">
    <property type="entry name" value="METALLO-BETA-LACTAMASE DOMAIN-CONTAINING"/>
    <property type="match status" value="1"/>
</dbReference>
<dbReference type="Proteomes" id="UP000199695">
    <property type="component" value="Unassembled WGS sequence"/>
</dbReference>
<organism evidence="2 3">
    <name type="scientific">Lihuaxuella thermophila</name>
    <dbReference type="NCBI Taxonomy" id="1173111"/>
    <lineage>
        <taxon>Bacteria</taxon>
        <taxon>Bacillati</taxon>
        <taxon>Bacillota</taxon>
        <taxon>Bacilli</taxon>
        <taxon>Bacillales</taxon>
        <taxon>Thermoactinomycetaceae</taxon>
        <taxon>Lihuaxuella</taxon>
    </lineage>
</organism>
<dbReference type="EMBL" id="FOCQ01000017">
    <property type="protein sequence ID" value="SEN67744.1"/>
    <property type="molecule type" value="Genomic_DNA"/>
</dbReference>
<evidence type="ECO:0000313" key="2">
    <source>
        <dbReference type="EMBL" id="SEN67744.1"/>
    </source>
</evidence>
<dbReference type="RefSeq" id="WP_089972159.1">
    <property type="nucleotide sequence ID" value="NZ_FOCQ01000017.1"/>
</dbReference>